<gene>
    <name evidence="13" type="ORF">B4O97_08595</name>
</gene>
<dbReference type="InterPro" id="IPR036291">
    <property type="entry name" value="NAD(P)-bd_dom_sf"/>
</dbReference>
<evidence type="ECO:0000256" key="5">
    <source>
        <dbReference type="ARBA" id="ARBA00013189"/>
    </source>
</evidence>
<dbReference type="GO" id="GO:0006012">
    <property type="term" value="P:galactose metabolic process"/>
    <property type="evidence" value="ECO:0007669"/>
    <property type="project" value="UniProtKB-KW"/>
</dbReference>
<evidence type="ECO:0000256" key="1">
    <source>
        <dbReference type="ARBA" id="ARBA00000083"/>
    </source>
</evidence>
<evidence type="ECO:0000256" key="4">
    <source>
        <dbReference type="ARBA" id="ARBA00007637"/>
    </source>
</evidence>
<comment type="cofactor">
    <cofactor evidence="2">
        <name>NAD(+)</name>
        <dbReference type="ChEBI" id="CHEBI:57540"/>
    </cofactor>
</comment>
<comment type="catalytic activity">
    <reaction evidence="1">
        <text>UDP-alpha-D-glucose = UDP-alpha-D-galactose</text>
        <dbReference type="Rhea" id="RHEA:22168"/>
        <dbReference type="ChEBI" id="CHEBI:58885"/>
        <dbReference type="ChEBI" id="CHEBI:66914"/>
        <dbReference type="EC" id="5.1.3.2"/>
    </reaction>
</comment>
<comment type="caution">
    <text evidence="13">The sequence shown here is derived from an EMBL/GenBank/DDBJ whole genome shotgun (WGS) entry which is preliminary data.</text>
</comment>
<dbReference type="InterPro" id="IPR001509">
    <property type="entry name" value="Epimerase_deHydtase"/>
</dbReference>
<dbReference type="GO" id="GO:0003978">
    <property type="term" value="F:UDP-glucose 4-epimerase activity"/>
    <property type="evidence" value="ECO:0007669"/>
    <property type="project" value="UniProtKB-EC"/>
</dbReference>
<keyword evidence="9" id="KW-0413">Isomerase</keyword>
<keyword evidence="7" id="KW-0520">NAD</keyword>
<evidence type="ECO:0000256" key="8">
    <source>
        <dbReference type="ARBA" id="ARBA00023144"/>
    </source>
</evidence>
<evidence type="ECO:0000256" key="6">
    <source>
        <dbReference type="ARBA" id="ARBA00018569"/>
    </source>
</evidence>
<dbReference type="SUPFAM" id="SSF51735">
    <property type="entry name" value="NAD(P)-binding Rossmann-fold domains"/>
    <property type="match status" value="1"/>
</dbReference>
<feature type="domain" description="NAD-dependent epimerase/dehydratase" evidence="12">
    <location>
        <begin position="3"/>
        <end position="215"/>
    </location>
</feature>
<sequence length="336" mass="37942">MKVLVIGGTGVISRELVRQLAEGGMETTIVNRGQRSVVLPRGVETLQMDRNNKEGFAKLFENKRYDAVIDMVAFEEEEARQTVDVFRDKTDQIMIVSSVAAYERPIRPVPTREDQVSLWKTDTGYTYGYKKAVLERYLNTESEAGVPITIIRPSLTFGDGARNVGALRQNMGIIERIRQGKPLVMFGDGIHPWSFTFTPDLARMMIRLLGNSRAIGEAFHLVSQEQNNWLDLYYGFGKLVDREPELVHIPSPVLYRQNPALFGHIYFEKSHSGYFSNEKYLDATGDDFTGMSLDEGLAQLKDSWERDGLTVDPELDALEDSMIEAVSRGYEALNAL</sequence>
<comment type="pathway">
    <text evidence="3">Carbohydrate metabolism; galactose metabolism.</text>
</comment>
<comment type="similarity">
    <text evidence="4">Belongs to the NAD(P)-dependent epimerase/dehydratase family.</text>
</comment>
<dbReference type="Gene3D" id="3.40.50.720">
    <property type="entry name" value="NAD(P)-binding Rossmann-like Domain"/>
    <property type="match status" value="1"/>
</dbReference>
<dbReference type="EMBL" id="MWQY01000008">
    <property type="protein sequence ID" value="ORC35691.1"/>
    <property type="molecule type" value="Genomic_DNA"/>
</dbReference>
<evidence type="ECO:0000256" key="11">
    <source>
        <dbReference type="ARBA" id="ARBA00033067"/>
    </source>
</evidence>
<dbReference type="EC" id="5.1.3.2" evidence="5"/>
<dbReference type="Pfam" id="PF01370">
    <property type="entry name" value="Epimerase"/>
    <property type="match status" value="1"/>
</dbReference>
<proteinExistence type="inferred from homology"/>
<accession>A0A1Y1RYN5</accession>
<dbReference type="Proteomes" id="UP000192343">
    <property type="component" value="Unassembled WGS sequence"/>
</dbReference>
<evidence type="ECO:0000256" key="9">
    <source>
        <dbReference type="ARBA" id="ARBA00023235"/>
    </source>
</evidence>
<keyword evidence="14" id="KW-1185">Reference proteome</keyword>
<name>A0A1Y1RYN5_9SPIO</name>
<evidence type="ECO:0000256" key="3">
    <source>
        <dbReference type="ARBA" id="ARBA00004947"/>
    </source>
</evidence>
<evidence type="ECO:0000256" key="7">
    <source>
        <dbReference type="ARBA" id="ARBA00023027"/>
    </source>
</evidence>
<reference evidence="13 14" key="1">
    <citation type="submission" date="2017-03" db="EMBL/GenBank/DDBJ databases">
        <title>Draft Genome sequence of Marispirochaeta sp. strain JC444.</title>
        <authorList>
            <person name="Shivani Y."/>
            <person name="Subhash Y."/>
            <person name="Sasikala C."/>
            <person name="Ramana C."/>
        </authorList>
    </citation>
    <scope>NUCLEOTIDE SEQUENCE [LARGE SCALE GENOMIC DNA]</scope>
    <source>
        <strain evidence="13 14">JC444</strain>
    </source>
</reference>
<evidence type="ECO:0000259" key="12">
    <source>
        <dbReference type="Pfam" id="PF01370"/>
    </source>
</evidence>
<dbReference type="RefSeq" id="WP_083050032.1">
    <property type="nucleotide sequence ID" value="NZ_MWQY01000008.1"/>
</dbReference>
<evidence type="ECO:0000256" key="2">
    <source>
        <dbReference type="ARBA" id="ARBA00001911"/>
    </source>
</evidence>
<dbReference type="AlphaFoldDB" id="A0A1Y1RYN5"/>
<protein>
    <recommendedName>
        <fullName evidence="6">UDP-glucose 4-epimerase</fullName>
        <ecNumber evidence="5">5.1.3.2</ecNumber>
    </recommendedName>
    <alternativeName>
        <fullName evidence="11">Galactowaldenase</fullName>
    </alternativeName>
    <alternativeName>
        <fullName evidence="10">UDP-galactose 4-epimerase</fullName>
    </alternativeName>
</protein>
<evidence type="ECO:0000313" key="14">
    <source>
        <dbReference type="Proteomes" id="UP000192343"/>
    </source>
</evidence>
<dbReference type="PANTHER" id="PTHR43725">
    <property type="entry name" value="UDP-GLUCOSE 4-EPIMERASE"/>
    <property type="match status" value="1"/>
</dbReference>
<keyword evidence="8" id="KW-0119">Carbohydrate metabolism</keyword>
<dbReference type="PANTHER" id="PTHR43725:SF47">
    <property type="entry name" value="UDP-GLUCOSE 4-EPIMERASE"/>
    <property type="match status" value="1"/>
</dbReference>
<evidence type="ECO:0000256" key="10">
    <source>
        <dbReference type="ARBA" id="ARBA00031367"/>
    </source>
</evidence>
<evidence type="ECO:0000313" key="13">
    <source>
        <dbReference type="EMBL" id="ORC35691.1"/>
    </source>
</evidence>
<dbReference type="GO" id="GO:0005829">
    <property type="term" value="C:cytosol"/>
    <property type="evidence" value="ECO:0007669"/>
    <property type="project" value="TreeGrafter"/>
</dbReference>
<keyword evidence="8" id="KW-0299">Galactose metabolism</keyword>
<organism evidence="13 14">
    <name type="scientific">Marispirochaeta aestuarii</name>
    <dbReference type="NCBI Taxonomy" id="1963862"/>
    <lineage>
        <taxon>Bacteria</taxon>
        <taxon>Pseudomonadati</taxon>
        <taxon>Spirochaetota</taxon>
        <taxon>Spirochaetia</taxon>
        <taxon>Spirochaetales</taxon>
        <taxon>Spirochaetaceae</taxon>
        <taxon>Marispirochaeta</taxon>
    </lineage>
</organism>
<dbReference type="STRING" id="1963862.B4O97_08595"/>
<dbReference type="OrthoDB" id="9776016at2"/>